<evidence type="ECO:0008006" key="3">
    <source>
        <dbReference type="Google" id="ProtNLM"/>
    </source>
</evidence>
<sequence>MTLPITLTTPDRYARLARGCRPRGCRAPARRVHGRRVRYVIGDEPGQVNGMRWQRPF</sequence>
<accession>A0ABP7T9S9</accession>
<comment type="caution">
    <text evidence="1">The sequence shown here is derived from an EMBL/GenBank/DDBJ whole genome shotgun (WGS) entry which is preliminary data.</text>
</comment>
<dbReference type="InterPro" id="IPR058113">
    <property type="entry name" value="TrpM_modulator"/>
</dbReference>
<dbReference type="Proteomes" id="UP001500456">
    <property type="component" value="Unassembled WGS sequence"/>
</dbReference>
<organism evidence="1 2">
    <name type="scientific">Streptomyces plumbiresistens</name>
    <dbReference type="NCBI Taxonomy" id="511811"/>
    <lineage>
        <taxon>Bacteria</taxon>
        <taxon>Bacillati</taxon>
        <taxon>Actinomycetota</taxon>
        <taxon>Actinomycetes</taxon>
        <taxon>Kitasatosporales</taxon>
        <taxon>Streptomycetaceae</taxon>
        <taxon>Streptomyces</taxon>
    </lineage>
</organism>
<protein>
    <recommendedName>
        <fullName evidence="3">Tryptophan synthase subunit(Beta)</fullName>
    </recommendedName>
</protein>
<dbReference type="EMBL" id="BAAAZX010000034">
    <property type="protein sequence ID" value="GAA4023122.1"/>
    <property type="molecule type" value="Genomic_DNA"/>
</dbReference>
<evidence type="ECO:0000313" key="2">
    <source>
        <dbReference type="Proteomes" id="UP001500456"/>
    </source>
</evidence>
<gene>
    <name evidence="1" type="ORF">GCM10022232_80310</name>
</gene>
<reference evidence="2" key="1">
    <citation type="journal article" date="2019" name="Int. J. Syst. Evol. Microbiol.">
        <title>The Global Catalogue of Microorganisms (GCM) 10K type strain sequencing project: providing services to taxonomists for standard genome sequencing and annotation.</title>
        <authorList>
            <consortium name="The Broad Institute Genomics Platform"/>
            <consortium name="The Broad Institute Genome Sequencing Center for Infectious Disease"/>
            <person name="Wu L."/>
            <person name="Ma J."/>
        </authorList>
    </citation>
    <scope>NUCLEOTIDE SEQUENCE [LARGE SCALE GENOMIC DNA]</scope>
    <source>
        <strain evidence="2">JCM 16924</strain>
    </source>
</reference>
<dbReference type="NCBIfam" id="NF047334">
    <property type="entry name" value="modulat_TrpM"/>
    <property type="match status" value="1"/>
</dbReference>
<proteinExistence type="predicted"/>
<keyword evidence="2" id="KW-1185">Reference proteome</keyword>
<dbReference type="RefSeq" id="WP_266441108.1">
    <property type="nucleotide sequence ID" value="NZ_BAAAZX010000034.1"/>
</dbReference>
<evidence type="ECO:0000313" key="1">
    <source>
        <dbReference type="EMBL" id="GAA4023122.1"/>
    </source>
</evidence>
<name>A0ABP7T9S9_9ACTN</name>